<dbReference type="Proteomes" id="UP000677803">
    <property type="component" value="Unassembled WGS sequence"/>
</dbReference>
<reference evidence="8" key="1">
    <citation type="submission" date="2021-05" db="EMBL/GenBank/DDBJ databases">
        <authorList>
            <person name="Tigano A."/>
        </authorList>
    </citation>
    <scope>NUCLEOTIDE SEQUENCE</scope>
</reference>
<keyword evidence="4 6" id="KW-0472">Membrane</keyword>
<feature type="transmembrane region" description="Helical" evidence="6">
    <location>
        <begin position="158"/>
        <end position="182"/>
    </location>
</feature>
<comment type="subcellular location">
    <subcellularLocation>
        <location evidence="1">Membrane</location>
        <topology evidence="1">Multi-pass membrane protein</topology>
    </subcellularLocation>
</comment>
<evidence type="ECO:0000313" key="8">
    <source>
        <dbReference type="EMBL" id="CAG5952589.1"/>
    </source>
</evidence>
<dbReference type="AlphaFoldDB" id="A0A8S4BK10"/>
<evidence type="ECO:0000259" key="7">
    <source>
        <dbReference type="Pfam" id="PF01490"/>
    </source>
</evidence>
<protein>
    <submittedName>
        <fullName evidence="8">(Atlantic silverside) hypothetical protein</fullName>
    </submittedName>
</protein>
<dbReference type="PANTHER" id="PTHR22950:SF226">
    <property type="entry name" value="SODIUM-COUPLED NEUTRAL AMINO ACID TRANSPORTER 8-RELATED"/>
    <property type="match status" value="1"/>
</dbReference>
<evidence type="ECO:0000256" key="6">
    <source>
        <dbReference type="SAM" id="Phobius"/>
    </source>
</evidence>
<dbReference type="Pfam" id="PF01490">
    <property type="entry name" value="Aa_trans"/>
    <property type="match status" value="1"/>
</dbReference>
<feature type="compositionally biased region" description="Pro residues" evidence="5">
    <location>
        <begin position="7"/>
        <end position="39"/>
    </location>
</feature>
<feature type="transmembrane region" description="Helical" evidence="6">
    <location>
        <begin position="87"/>
        <end position="106"/>
    </location>
</feature>
<comment type="caution">
    <text evidence="8">The sequence shown here is derived from an EMBL/GenBank/DDBJ whole genome shotgun (WGS) entry which is preliminary data.</text>
</comment>
<dbReference type="GO" id="GO:0016020">
    <property type="term" value="C:membrane"/>
    <property type="evidence" value="ECO:0007669"/>
    <property type="project" value="UniProtKB-SubCell"/>
</dbReference>
<keyword evidence="3 6" id="KW-1133">Transmembrane helix</keyword>
<dbReference type="InterPro" id="IPR013057">
    <property type="entry name" value="AA_transpt_TM"/>
</dbReference>
<proteinExistence type="predicted"/>
<gene>
    <name evidence="8" type="ORF">MMEN_LOCUS14361</name>
</gene>
<dbReference type="EMBL" id="CAJRST010019668">
    <property type="protein sequence ID" value="CAG5952589.1"/>
    <property type="molecule type" value="Genomic_DNA"/>
</dbReference>
<organism evidence="8 9">
    <name type="scientific">Menidia menidia</name>
    <name type="common">Atlantic silverside</name>
    <dbReference type="NCBI Taxonomy" id="238744"/>
    <lineage>
        <taxon>Eukaryota</taxon>
        <taxon>Metazoa</taxon>
        <taxon>Chordata</taxon>
        <taxon>Craniata</taxon>
        <taxon>Vertebrata</taxon>
        <taxon>Euteleostomi</taxon>
        <taxon>Actinopterygii</taxon>
        <taxon>Neopterygii</taxon>
        <taxon>Teleostei</taxon>
        <taxon>Neoteleostei</taxon>
        <taxon>Acanthomorphata</taxon>
        <taxon>Ovalentaria</taxon>
        <taxon>Atherinomorphae</taxon>
        <taxon>Atheriniformes</taxon>
        <taxon>Atherinopsidae</taxon>
        <taxon>Menidiinae</taxon>
        <taxon>Menidia</taxon>
    </lineage>
</organism>
<accession>A0A8S4BK10</accession>
<feature type="compositionally biased region" description="Pro residues" evidence="5">
    <location>
        <begin position="220"/>
        <end position="229"/>
    </location>
</feature>
<feature type="region of interest" description="Disordered" evidence="5">
    <location>
        <begin position="190"/>
        <end position="229"/>
    </location>
</feature>
<evidence type="ECO:0000256" key="2">
    <source>
        <dbReference type="ARBA" id="ARBA00022692"/>
    </source>
</evidence>
<dbReference type="OrthoDB" id="438545at2759"/>
<evidence type="ECO:0000256" key="1">
    <source>
        <dbReference type="ARBA" id="ARBA00004141"/>
    </source>
</evidence>
<name>A0A8S4BK10_9TELE</name>
<feature type="compositionally biased region" description="Polar residues" evidence="5">
    <location>
        <begin position="207"/>
        <end position="219"/>
    </location>
</feature>
<sequence length="229" mass="23669">MEGSSFPPLPCPPIPSPLLSSPPLPSSPLQPPLPAPRPAAGPQSASWRTLRSAGWIMEELARESISLLASASAKPPLDAGPRLGSTGAVFIMLKSALGAGLLNFPWAFERAGGVRSAVTVELISLVFLVSGLIILGYSSSISGGATYQAVVRQLCGPAIGQLCELCFVFNLFMISVAFLVVVDDQLDKRESRGGPPWPPEAGASPGQVPQTSVGTLLTSQPPPGASQCC</sequence>
<dbReference type="GO" id="GO:0015179">
    <property type="term" value="F:L-amino acid transmembrane transporter activity"/>
    <property type="evidence" value="ECO:0007669"/>
    <property type="project" value="TreeGrafter"/>
</dbReference>
<keyword evidence="9" id="KW-1185">Reference proteome</keyword>
<feature type="transmembrane region" description="Helical" evidence="6">
    <location>
        <begin position="118"/>
        <end position="138"/>
    </location>
</feature>
<evidence type="ECO:0000313" key="9">
    <source>
        <dbReference type="Proteomes" id="UP000677803"/>
    </source>
</evidence>
<feature type="domain" description="Amino acid transporter transmembrane" evidence="7">
    <location>
        <begin position="87"/>
        <end position="186"/>
    </location>
</feature>
<evidence type="ECO:0000256" key="4">
    <source>
        <dbReference type="ARBA" id="ARBA00023136"/>
    </source>
</evidence>
<keyword evidence="2 6" id="KW-0812">Transmembrane</keyword>
<evidence type="ECO:0000256" key="3">
    <source>
        <dbReference type="ARBA" id="ARBA00022989"/>
    </source>
</evidence>
<dbReference type="PANTHER" id="PTHR22950">
    <property type="entry name" value="AMINO ACID TRANSPORTER"/>
    <property type="match status" value="1"/>
</dbReference>
<evidence type="ECO:0000256" key="5">
    <source>
        <dbReference type="SAM" id="MobiDB-lite"/>
    </source>
</evidence>
<feature type="region of interest" description="Disordered" evidence="5">
    <location>
        <begin position="1"/>
        <end position="44"/>
    </location>
</feature>